<dbReference type="Proteomes" id="UP000789525">
    <property type="component" value="Unassembled WGS sequence"/>
</dbReference>
<gene>
    <name evidence="1" type="ORF">ACOLOM_LOCUS6949</name>
</gene>
<comment type="caution">
    <text evidence="1">The sequence shown here is derived from an EMBL/GenBank/DDBJ whole genome shotgun (WGS) entry which is preliminary data.</text>
</comment>
<evidence type="ECO:0000313" key="1">
    <source>
        <dbReference type="EMBL" id="CAG8608956.1"/>
    </source>
</evidence>
<evidence type="ECO:0000313" key="2">
    <source>
        <dbReference type="Proteomes" id="UP000789525"/>
    </source>
</evidence>
<sequence length="277" mass="30858">MDVEAPQNGRKRRRSAESKQAGTRTISDATGCSLEIPSHTKTALANIVTSNTSKRAFAVFDDADHVDEGELDMPRKKARRSSTVLQEVSPRILNTGGTQGNQLPQSTRAMLLSSLNDGLMSPLPQPPNRSLPKARNDENRPVSTLLGSPFRPTLTKSRQSSHSNRLKRGLLHHPSDGAIPRYPIFKRDQHRRPSDIYVRVRRDSSLSYKKHLSPPKKPGLKRDDSLWANLQQSTFKTPPKRQESLDSLLIASSDATILPIPHEPIHLDTPPNETDQL</sequence>
<feature type="non-terminal residue" evidence="1">
    <location>
        <position position="277"/>
    </location>
</feature>
<proteinExistence type="predicted"/>
<reference evidence="1" key="1">
    <citation type="submission" date="2021-06" db="EMBL/GenBank/DDBJ databases">
        <authorList>
            <person name="Kallberg Y."/>
            <person name="Tangrot J."/>
            <person name="Rosling A."/>
        </authorList>
    </citation>
    <scope>NUCLEOTIDE SEQUENCE</scope>
    <source>
        <strain evidence="1">CL356</strain>
    </source>
</reference>
<accession>A0ACA9MTX0</accession>
<organism evidence="1 2">
    <name type="scientific">Acaulospora colombiana</name>
    <dbReference type="NCBI Taxonomy" id="27376"/>
    <lineage>
        <taxon>Eukaryota</taxon>
        <taxon>Fungi</taxon>
        <taxon>Fungi incertae sedis</taxon>
        <taxon>Mucoromycota</taxon>
        <taxon>Glomeromycotina</taxon>
        <taxon>Glomeromycetes</taxon>
        <taxon>Diversisporales</taxon>
        <taxon>Acaulosporaceae</taxon>
        <taxon>Acaulospora</taxon>
    </lineage>
</organism>
<dbReference type="EMBL" id="CAJVPT010015016">
    <property type="protein sequence ID" value="CAG8608956.1"/>
    <property type="molecule type" value="Genomic_DNA"/>
</dbReference>
<protein>
    <submittedName>
        <fullName evidence="1">11274_t:CDS:1</fullName>
    </submittedName>
</protein>
<keyword evidence="2" id="KW-1185">Reference proteome</keyword>
<name>A0ACA9MTX0_9GLOM</name>